<reference evidence="1 2" key="1">
    <citation type="submission" date="2018-11" db="EMBL/GenBank/DDBJ databases">
        <title>The genome draft of YIM 96095.</title>
        <authorList>
            <person name="Tang S.-K."/>
            <person name="Chunyu W.-X."/>
            <person name="Feng Y.-Z."/>
        </authorList>
    </citation>
    <scope>NUCLEOTIDE SEQUENCE [LARGE SCALE GENOMIC DNA]</scope>
    <source>
        <strain evidence="1 2">YIM 96095</strain>
    </source>
</reference>
<sequence length="222" mass="24266">MTEPGIDAAGTLAEPLRRRLYQYVVDQGGDVTRADAAEAVGERRSLVAFHLDKLVEVGLLEVTRRKVSGREGPGSGRPAKLYRRADRQLSVQLPPRDYETAARVLAEAIERLGADSALHSAAWEEGARMARALEDRPEDLDGLMALLERLGYEPVREDPTVGGPVRLRNCPFHVLARDFPAVTCGMNLELLRGLLSGIADLSTHMAPSPERCCVAISKNKNC</sequence>
<dbReference type="EMBL" id="RJMB01000011">
    <property type="protein sequence ID" value="RNL84397.1"/>
    <property type="molecule type" value="Genomic_DNA"/>
</dbReference>
<dbReference type="Proteomes" id="UP000269198">
    <property type="component" value="Unassembled WGS sequence"/>
</dbReference>
<proteinExistence type="predicted"/>
<dbReference type="InterPro" id="IPR036388">
    <property type="entry name" value="WH-like_DNA-bd_sf"/>
</dbReference>
<gene>
    <name evidence="1" type="ORF">EFW17_12660</name>
</gene>
<organism evidence="1 2">
    <name type="scientific">Halostreptopolyspora alba</name>
    <dbReference type="NCBI Taxonomy" id="2487137"/>
    <lineage>
        <taxon>Bacteria</taxon>
        <taxon>Bacillati</taxon>
        <taxon>Actinomycetota</taxon>
        <taxon>Actinomycetes</taxon>
        <taxon>Streptosporangiales</taxon>
        <taxon>Nocardiopsidaceae</taxon>
        <taxon>Halostreptopolyspora</taxon>
    </lineage>
</organism>
<protein>
    <submittedName>
        <fullName evidence="1">Transcriptional regulator</fullName>
    </submittedName>
</protein>
<dbReference type="InterPro" id="IPR011991">
    <property type="entry name" value="ArsR-like_HTH"/>
</dbReference>
<dbReference type="OrthoDB" id="3399802at2"/>
<comment type="caution">
    <text evidence="1">The sequence shown here is derived from an EMBL/GenBank/DDBJ whole genome shotgun (WGS) entry which is preliminary data.</text>
</comment>
<dbReference type="RefSeq" id="WP_123201567.1">
    <property type="nucleotide sequence ID" value="NZ_RJMB01000011.1"/>
</dbReference>
<evidence type="ECO:0000313" key="2">
    <source>
        <dbReference type="Proteomes" id="UP000269198"/>
    </source>
</evidence>
<keyword evidence="2" id="KW-1185">Reference proteome</keyword>
<dbReference type="SUPFAM" id="SSF46785">
    <property type="entry name" value="Winged helix' DNA-binding domain"/>
    <property type="match status" value="1"/>
</dbReference>
<name>A0A3N0E999_9ACTN</name>
<dbReference type="InterPro" id="IPR036390">
    <property type="entry name" value="WH_DNA-bd_sf"/>
</dbReference>
<accession>A0A3N0E999</accession>
<dbReference type="Gene3D" id="1.10.10.10">
    <property type="entry name" value="Winged helix-like DNA-binding domain superfamily/Winged helix DNA-binding domain"/>
    <property type="match status" value="1"/>
</dbReference>
<dbReference type="Pfam" id="PF12840">
    <property type="entry name" value="HTH_20"/>
    <property type="match status" value="1"/>
</dbReference>
<dbReference type="AlphaFoldDB" id="A0A3N0E999"/>
<dbReference type="CDD" id="cd00090">
    <property type="entry name" value="HTH_ARSR"/>
    <property type="match status" value="1"/>
</dbReference>
<evidence type="ECO:0000313" key="1">
    <source>
        <dbReference type="EMBL" id="RNL84397.1"/>
    </source>
</evidence>